<name>A0A8K0CLM2_IGNLU</name>
<evidence type="ECO:0000313" key="3">
    <source>
        <dbReference type="EMBL" id="KAF2886090.1"/>
    </source>
</evidence>
<dbReference type="PANTHER" id="PTHR45786:SF74">
    <property type="entry name" value="ATP-DEPENDENT DNA HELICASE"/>
    <property type="match status" value="1"/>
</dbReference>
<dbReference type="Pfam" id="PF14214">
    <property type="entry name" value="Helitron_like_N"/>
    <property type="match status" value="1"/>
</dbReference>
<sequence>MNNTSVAVNSATCSLHTPLTSTSLNQITTLLFTVVVELIESWGNPINVRALLDIASQVSSVTEKGFRAIGDEILTYEEFYTVLVRIEAVLTSHPLCEVSPDSNHCTMSTYIPLAKGDLVLIIDDTAPPLQWRLGKIQKLHYGAERMLHEVEKEARIKAMQFALQIMMAIKHDRDENDQHIEILATRSQPSKDAIAMRLARVSMLQYYSYLLSDRANFTPMLNCGKLTQQFGADAYIEVKANRLNYVRNYQQNLRVEKYNGLIDHLASQAEKERAVPGKMVILPSSFEGSPKNMQPKLRTVQDIDRVTFAEIPDKDDFTVLFGINTKYDSRSMWSGKPQVCMHEKWEQRRTTKLLLSRNTLALCLSKAIVSRITVKEAASFEDLKTVDGAPNETFRDAARKRGLLLDDTVGRLI</sequence>
<dbReference type="AlphaFoldDB" id="A0A8K0CLM2"/>
<evidence type="ECO:0000313" key="4">
    <source>
        <dbReference type="Proteomes" id="UP000801492"/>
    </source>
</evidence>
<reference evidence="3" key="1">
    <citation type="submission" date="2019-08" db="EMBL/GenBank/DDBJ databases">
        <title>The genome of the North American firefly Photinus pyralis.</title>
        <authorList>
            <consortium name="Photinus pyralis genome working group"/>
            <person name="Fallon T.R."/>
            <person name="Sander Lower S.E."/>
            <person name="Weng J.-K."/>
        </authorList>
    </citation>
    <scope>NUCLEOTIDE SEQUENCE</scope>
    <source>
        <strain evidence="3">TRF0915ILg1</strain>
        <tissue evidence="3">Whole body</tissue>
    </source>
</reference>
<evidence type="ECO:0000259" key="1">
    <source>
        <dbReference type="Pfam" id="PF14214"/>
    </source>
</evidence>
<dbReference type="PANTHER" id="PTHR45786">
    <property type="entry name" value="DNA BINDING PROTEIN-LIKE"/>
    <property type="match status" value="1"/>
</dbReference>
<organism evidence="3 4">
    <name type="scientific">Ignelater luminosus</name>
    <name type="common">Cucubano</name>
    <name type="synonym">Pyrophorus luminosus</name>
    <dbReference type="NCBI Taxonomy" id="2038154"/>
    <lineage>
        <taxon>Eukaryota</taxon>
        <taxon>Metazoa</taxon>
        <taxon>Ecdysozoa</taxon>
        <taxon>Arthropoda</taxon>
        <taxon>Hexapoda</taxon>
        <taxon>Insecta</taxon>
        <taxon>Pterygota</taxon>
        <taxon>Neoptera</taxon>
        <taxon>Endopterygota</taxon>
        <taxon>Coleoptera</taxon>
        <taxon>Polyphaga</taxon>
        <taxon>Elateriformia</taxon>
        <taxon>Elateroidea</taxon>
        <taxon>Elateridae</taxon>
        <taxon>Agrypninae</taxon>
        <taxon>Pyrophorini</taxon>
        <taxon>Ignelater</taxon>
    </lineage>
</organism>
<dbReference type="Pfam" id="PF18701">
    <property type="entry name" value="DUF5641"/>
    <property type="match status" value="1"/>
</dbReference>
<proteinExistence type="predicted"/>
<dbReference type="InterPro" id="IPR025476">
    <property type="entry name" value="Helitron_helicase-like"/>
</dbReference>
<evidence type="ECO:0000259" key="2">
    <source>
        <dbReference type="Pfam" id="PF18701"/>
    </source>
</evidence>
<dbReference type="InterPro" id="IPR040676">
    <property type="entry name" value="DUF5641"/>
</dbReference>
<accession>A0A8K0CLM2</accession>
<feature type="domain" description="DUF5641" evidence="2">
    <location>
        <begin position="112"/>
        <end position="151"/>
    </location>
</feature>
<gene>
    <name evidence="3" type="ORF">ILUMI_20082</name>
</gene>
<comment type="caution">
    <text evidence="3">The sequence shown here is derived from an EMBL/GenBank/DDBJ whole genome shotgun (WGS) entry which is preliminary data.</text>
</comment>
<keyword evidence="4" id="KW-1185">Reference proteome</keyword>
<dbReference type="OrthoDB" id="7692063at2759"/>
<dbReference type="EMBL" id="VTPC01088691">
    <property type="protein sequence ID" value="KAF2886090.1"/>
    <property type="molecule type" value="Genomic_DNA"/>
</dbReference>
<dbReference type="Proteomes" id="UP000801492">
    <property type="component" value="Unassembled WGS sequence"/>
</dbReference>
<feature type="domain" description="Helitron helicase-like" evidence="1">
    <location>
        <begin position="206"/>
        <end position="299"/>
    </location>
</feature>
<protein>
    <submittedName>
        <fullName evidence="3">Uncharacterized protein</fullName>
    </submittedName>
</protein>